<evidence type="ECO:0000313" key="2">
    <source>
        <dbReference type="Proteomes" id="UP000075573"/>
    </source>
</evidence>
<dbReference type="Proteomes" id="UP000075573">
    <property type="component" value="Unassembled WGS sequence"/>
</dbReference>
<dbReference type="EMBL" id="LHZB01000118">
    <property type="protein sequence ID" value="KXV00131.1"/>
    <property type="molecule type" value="Genomic_DNA"/>
</dbReference>
<organism evidence="1 2">
    <name type="scientific">Gluconobacter potus</name>
    <dbReference type="NCBI Taxonomy" id="2724927"/>
    <lineage>
        <taxon>Bacteria</taxon>
        <taxon>Pseudomonadati</taxon>
        <taxon>Pseudomonadota</taxon>
        <taxon>Alphaproteobacteria</taxon>
        <taxon>Acetobacterales</taxon>
        <taxon>Acetobacteraceae</taxon>
        <taxon>Gluconobacter</taxon>
    </lineage>
</organism>
<name>A0A149QS94_9PROT</name>
<dbReference type="AlphaFoldDB" id="A0A149QS94"/>
<accession>A0A149QS94</accession>
<reference evidence="1 2" key="1">
    <citation type="submission" date="2015-06" db="EMBL/GenBank/DDBJ databases">
        <title>Improved classification and identification of acetic acid bacteria using matrix-assisted laser desorption/ionization time-of-flight mass spectrometry; Gluconobacter nephelii and Gluconobacter uchimurae are later heterotypic synonyms of Gluconobacter japonicus and Gluconobacter oxydans, respectively.</title>
        <authorList>
            <person name="Li L."/>
            <person name="Cleenwerck I."/>
            <person name="De Vuyst L."/>
            <person name="Vandamme P."/>
        </authorList>
    </citation>
    <scope>NUCLEOTIDE SEQUENCE [LARGE SCALE GENOMIC DNA]</scope>
    <source>
        <strain evidence="1 2">LMG 1764</strain>
    </source>
</reference>
<sequence>MNGVPVHESKTVIYPSVTYHTPTGETWMDDDSPVVDFVEQLVRLRFTEEGIAAAVAAKIHTSELSVGVSLVNHLGDINAYVYVMVSKLP</sequence>
<proteinExistence type="predicted"/>
<dbReference type="RefSeq" id="WP_062497423.1">
    <property type="nucleotide sequence ID" value="NZ_LHZB01000118.1"/>
</dbReference>
<evidence type="ECO:0000313" key="1">
    <source>
        <dbReference type="EMBL" id="KXV00131.1"/>
    </source>
</evidence>
<dbReference type="PATRIC" id="fig|442.7.peg.3426"/>
<comment type="caution">
    <text evidence="1">The sequence shown here is derived from an EMBL/GenBank/DDBJ whole genome shotgun (WGS) entry which is preliminary data.</text>
</comment>
<gene>
    <name evidence="1" type="ORF">AD929_13060</name>
</gene>
<protein>
    <submittedName>
        <fullName evidence="1">Uncharacterized protein</fullName>
    </submittedName>
</protein>